<dbReference type="RefSeq" id="WP_063364320.1">
    <property type="nucleotide sequence ID" value="NZ_AUXZ01000141.1"/>
</dbReference>
<keyword evidence="1" id="KW-0472">Membrane</keyword>
<keyword evidence="1" id="KW-0812">Transmembrane</keyword>
<name>A0A166ZMM4_9GAMM</name>
<dbReference type="OrthoDB" id="9927934at2"/>
<accession>A0A166ZMM4</accession>
<organism evidence="2 3">
    <name type="scientific">Pseudoalteromonas luteoviolacea H33</name>
    <dbReference type="NCBI Taxonomy" id="1365251"/>
    <lineage>
        <taxon>Bacteria</taxon>
        <taxon>Pseudomonadati</taxon>
        <taxon>Pseudomonadota</taxon>
        <taxon>Gammaproteobacteria</taxon>
        <taxon>Alteromonadales</taxon>
        <taxon>Pseudoalteromonadaceae</taxon>
        <taxon>Pseudoalteromonas</taxon>
    </lineage>
</organism>
<evidence type="ECO:0000256" key="1">
    <source>
        <dbReference type="SAM" id="Phobius"/>
    </source>
</evidence>
<dbReference type="Proteomes" id="UP000076503">
    <property type="component" value="Unassembled WGS sequence"/>
</dbReference>
<evidence type="ECO:0000313" key="2">
    <source>
        <dbReference type="EMBL" id="KZN44471.1"/>
    </source>
</evidence>
<gene>
    <name evidence="2" type="ORF">N476_05605</name>
</gene>
<sequence>MSYVLLFLCVIVCLFFLSPFYKKMLSVVKDMDAEFSAGVKKESGFKNGAEGNFFIAKFYVMLLPLACHGIASFLLYLVASKLFL</sequence>
<feature type="transmembrane region" description="Helical" evidence="1">
    <location>
        <begin position="58"/>
        <end position="79"/>
    </location>
</feature>
<comment type="caution">
    <text evidence="2">The sequence shown here is derived from an EMBL/GenBank/DDBJ whole genome shotgun (WGS) entry which is preliminary data.</text>
</comment>
<dbReference type="AlphaFoldDB" id="A0A166ZMM4"/>
<protein>
    <submittedName>
        <fullName evidence="2">Uncharacterized protein</fullName>
    </submittedName>
</protein>
<dbReference type="EMBL" id="AUXZ01000141">
    <property type="protein sequence ID" value="KZN44471.1"/>
    <property type="molecule type" value="Genomic_DNA"/>
</dbReference>
<evidence type="ECO:0000313" key="3">
    <source>
        <dbReference type="Proteomes" id="UP000076503"/>
    </source>
</evidence>
<dbReference type="PATRIC" id="fig|1365251.3.peg.5244"/>
<reference evidence="2 3" key="1">
    <citation type="submission" date="2013-07" db="EMBL/GenBank/DDBJ databases">
        <title>Comparative Genomic and Metabolomic Analysis of Twelve Strains of Pseudoalteromonas luteoviolacea.</title>
        <authorList>
            <person name="Vynne N.G."/>
            <person name="Mansson M."/>
            <person name="Gram L."/>
        </authorList>
    </citation>
    <scope>NUCLEOTIDE SEQUENCE [LARGE SCALE GENOMIC DNA]</scope>
    <source>
        <strain evidence="2 3">H33</strain>
    </source>
</reference>
<keyword evidence="1" id="KW-1133">Transmembrane helix</keyword>
<proteinExistence type="predicted"/>